<evidence type="ECO:0000256" key="6">
    <source>
        <dbReference type="ARBA" id="ARBA00023136"/>
    </source>
</evidence>
<keyword evidence="6 7" id="KW-0472">Membrane</keyword>
<evidence type="ECO:0000313" key="10">
    <source>
        <dbReference type="Proteomes" id="UP001501645"/>
    </source>
</evidence>
<comment type="similarity">
    <text evidence="2">Belongs to the bacterial sugar transferase family.</text>
</comment>
<feature type="transmembrane region" description="Helical" evidence="7">
    <location>
        <begin position="308"/>
        <end position="329"/>
    </location>
</feature>
<sequence>MTEALQSPPTIATREPVATAGRRVERASAAPRSWAARFVRILVCVDVVAIAISTTAASLVPSAESGAGDGDRAVVAIVTAVLWLLLLAGSASRSPRVVGTGATEYRRVVESTVLTFGLVALGVYLLDIEGLRLFLGCGFGAGVVLLLAARWSARRWLIAQRRQGRMSRTVLLVGSPASIATVARDVQRTPAAGFRVVGAAIPGGAQGEIVPGTTIPVRGRLDNLPAVLQEAGVDTVIVTSSNEFSSSRVRELSWQLEPGRQHLVVAPSLTDIGGPRLHTRPVNGLPLIHVETPHYEGWKQYAKRAFDIVCAGLLIVALSPLLAVVAVLVRASSPGPVLFRQERVGLRGGTFRMLKFRSMYEDAEARLAELVGSDAAGGNGVMFKMKDDPRVTPVGRVLRRFSIDELPQLFNVLLGSMSLVGPRPPLEREVAQYSEHVYRRFLVKPGITGLWQVSGRSDLDWDETVRLDLFYVENWTMWGDLFILWKTARAVVLGAGAY</sequence>
<keyword evidence="4 7" id="KW-0812">Transmembrane</keyword>
<dbReference type="Pfam" id="PF13727">
    <property type="entry name" value="CoA_binding_3"/>
    <property type="match status" value="1"/>
</dbReference>
<accession>A0ABP9AA62</accession>
<keyword evidence="10" id="KW-1185">Reference proteome</keyword>
<evidence type="ECO:0000256" key="5">
    <source>
        <dbReference type="ARBA" id="ARBA00022989"/>
    </source>
</evidence>
<evidence type="ECO:0000256" key="4">
    <source>
        <dbReference type="ARBA" id="ARBA00022692"/>
    </source>
</evidence>
<gene>
    <name evidence="9" type="ORF">GCM10023351_21800</name>
</gene>
<organism evidence="9 10">
    <name type="scientific">Microbacterium gilvum</name>
    <dbReference type="NCBI Taxonomy" id="1336204"/>
    <lineage>
        <taxon>Bacteria</taxon>
        <taxon>Bacillati</taxon>
        <taxon>Actinomycetota</taxon>
        <taxon>Actinomycetes</taxon>
        <taxon>Micrococcales</taxon>
        <taxon>Microbacteriaceae</taxon>
        <taxon>Microbacterium</taxon>
    </lineage>
</organism>
<proteinExistence type="inferred from homology"/>
<dbReference type="InterPro" id="IPR003362">
    <property type="entry name" value="Bact_transf"/>
</dbReference>
<dbReference type="GO" id="GO:0016740">
    <property type="term" value="F:transferase activity"/>
    <property type="evidence" value="ECO:0007669"/>
    <property type="project" value="UniProtKB-KW"/>
</dbReference>
<evidence type="ECO:0000256" key="1">
    <source>
        <dbReference type="ARBA" id="ARBA00004141"/>
    </source>
</evidence>
<protein>
    <submittedName>
        <fullName evidence="9">Sugar transferase</fullName>
    </submittedName>
</protein>
<name>A0ABP9AA62_9MICO</name>
<keyword evidence="5 7" id="KW-1133">Transmembrane helix</keyword>
<dbReference type="Pfam" id="PF02397">
    <property type="entry name" value="Bac_transf"/>
    <property type="match status" value="1"/>
</dbReference>
<dbReference type="PANTHER" id="PTHR30576">
    <property type="entry name" value="COLANIC BIOSYNTHESIS UDP-GLUCOSE LIPID CARRIER TRANSFERASE"/>
    <property type="match status" value="1"/>
</dbReference>
<feature type="transmembrane region" description="Helical" evidence="7">
    <location>
        <begin position="108"/>
        <end position="126"/>
    </location>
</feature>
<evidence type="ECO:0000256" key="3">
    <source>
        <dbReference type="ARBA" id="ARBA00022679"/>
    </source>
</evidence>
<dbReference type="InterPro" id="IPR017475">
    <property type="entry name" value="EPS_sugar_tfrase"/>
</dbReference>
<comment type="subcellular location">
    <subcellularLocation>
        <location evidence="1">Membrane</location>
        <topology evidence="1">Multi-pass membrane protein</topology>
    </subcellularLocation>
</comment>
<feature type="transmembrane region" description="Helical" evidence="7">
    <location>
        <begin position="38"/>
        <end position="60"/>
    </location>
</feature>
<comment type="caution">
    <text evidence="9">The sequence shown here is derived from an EMBL/GenBank/DDBJ whole genome shotgun (WGS) entry which is preliminary data.</text>
</comment>
<dbReference type="EMBL" id="BAABKO010000003">
    <property type="protein sequence ID" value="GAA4776722.1"/>
    <property type="molecule type" value="Genomic_DNA"/>
</dbReference>
<evidence type="ECO:0000256" key="2">
    <source>
        <dbReference type="ARBA" id="ARBA00006464"/>
    </source>
</evidence>
<feature type="domain" description="Bacterial sugar transferase" evidence="8">
    <location>
        <begin position="303"/>
        <end position="492"/>
    </location>
</feature>
<dbReference type="Proteomes" id="UP001501645">
    <property type="component" value="Unassembled WGS sequence"/>
</dbReference>
<feature type="transmembrane region" description="Helical" evidence="7">
    <location>
        <begin position="132"/>
        <end position="153"/>
    </location>
</feature>
<evidence type="ECO:0000259" key="8">
    <source>
        <dbReference type="Pfam" id="PF02397"/>
    </source>
</evidence>
<evidence type="ECO:0000256" key="7">
    <source>
        <dbReference type="SAM" id="Phobius"/>
    </source>
</evidence>
<keyword evidence="3 9" id="KW-0808">Transferase</keyword>
<feature type="transmembrane region" description="Helical" evidence="7">
    <location>
        <begin position="72"/>
        <end position="88"/>
    </location>
</feature>
<reference evidence="10" key="1">
    <citation type="journal article" date="2019" name="Int. J. Syst. Evol. Microbiol.">
        <title>The Global Catalogue of Microorganisms (GCM) 10K type strain sequencing project: providing services to taxonomists for standard genome sequencing and annotation.</title>
        <authorList>
            <consortium name="The Broad Institute Genomics Platform"/>
            <consortium name="The Broad Institute Genome Sequencing Center for Infectious Disease"/>
            <person name="Wu L."/>
            <person name="Ma J."/>
        </authorList>
    </citation>
    <scope>NUCLEOTIDE SEQUENCE [LARGE SCALE GENOMIC DNA]</scope>
    <source>
        <strain evidence="10">JCM 18537</strain>
    </source>
</reference>
<dbReference type="NCBIfam" id="TIGR03025">
    <property type="entry name" value="EPS_sugtrans"/>
    <property type="match status" value="1"/>
</dbReference>
<evidence type="ECO:0000313" key="9">
    <source>
        <dbReference type="EMBL" id="GAA4776722.1"/>
    </source>
</evidence>
<dbReference type="RefSeq" id="WP_345439040.1">
    <property type="nucleotide sequence ID" value="NZ_BAABKO010000003.1"/>
</dbReference>
<dbReference type="PANTHER" id="PTHR30576:SF10">
    <property type="entry name" value="SLL5057 PROTEIN"/>
    <property type="match status" value="1"/>
</dbReference>